<organism evidence="2 3">
    <name type="scientific">Eubacterium callanderi</name>
    <dbReference type="NCBI Taxonomy" id="53442"/>
    <lineage>
        <taxon>Bacteria</taxon>
        <taxon>Bacillati</taxon>
        <taxon>Bacillota</taxon>
        <taxon>Clostridia</taxon>
        <taxon>Eubacteriales</taxon>
        <taxon>Eubacteriaceae</taxon>
        <taxon>Eubacterium</taxon>
    </lineage>
</organism>
<evidence type="ECO:0000313" key="2">
    <source>
        <dbReference type="EMBL" id="NZA37983.1"/>
    </source>
</evidence>
<reference evidence="2 3" key="1">
    <citation type="submission" date="2020-07" db="EMBL/GenBank/DDBJ databases">
        <title>Organ Donor 1.</title>
        <authorList>
            <person name="Marsh A.J."/>
            <person name="Azcarate-Peril M.A."/>
        </authorList>
    </citation>
    <scope>NUCLEOTIDE SEQUENCE [LARGE SCALE GENOMIC DNA]</scope>
    <source>
        <strain evidence="2 3">AMC0717</strain>
    </source>
</reference>
<name>A0A1I5N4D7_9FIRM</name>
<gene>
    <name evidence="2" type="ORF">H0N91_07460</name>
</gene>
<comment type="caution">
    <text evidence="2">The sequence shown here is derived from an EMBL/GenBank/DDBJ whole genome shotgun (WGS) entry which is preliminary data.</text>
</comment>
<keyword evidence="1" id="KW-0812">Transmembrane</keyword>
<evidence type="ECO:0000313" key="3">
    <source>
        <dbReference type="Proteomes" id="UP000586254"/>
    </source>
</evidence>
<accession>A0A1I5N4D7</accession>
<keyword evidence="1" id="KW-0472">Membrane</keyword>
<dbReference type="RefSeq" id="WP_090414066.1">
    <property type="nucleotide sequence ID" value="NZ_CAJKZB010000015.1"/>
</dbReference>
<feature type="transmembrane region" description="Helical" evidence="1">
    <location>
        <begin position="84"/>
        <end position="104"/>
    </location>
</feature>
<feature type="transmembrane region" description="Helical" evidence="1">
    <location>
        <begin position="6"/>
        <end position="28"/>
    </location>
</feature>
<dbReference type="AlphaFoldDB" id="A0A1I5N4D7"/>
<dbReference type="InterPro" id="IPR008407">
    <property type="entry name" value="Brnchd-chn_aa_trnsp_AzlD"/>
</dbReference>
<dbReference type="Pfam" id="PF05437">
    <property type="entry name" value="AzlD"/>
    <property type="match status" value="1"/>
</dbReference>
<dbReference type="EMBL" id="JACCKS010000007">
    <property type="protein sequence ID" value="NZA37983.1"/>
    <property type="molecule type" value="Genomic_DNA"/>
</dbReference>
<proteinExistence type="predicted"/>
<dbReference type="Proteomes" id="UP000586254">
    <property type="component" value="Unassembled WGS sequence"/>
</dbReference>
<keyword evidence="1" id="KW-1133">Transmembrane helix</keyword>
<sequence>MTTTTLLIYILVMAGVTYLIRVLPLALFKKKIESKFVKSFLYYVPYAVLGTMTFPAIFYSTGSLYSAAAGLIVAILLAMKEKGLVTVAVFACAAVLLVETVLGYL</sequence>
<feature type="transmembrane region" description="Helical" evidence="1">
    <location>
        <begin position="64"/>
        <end position="79"/>
    </location>
</feature>
<protein>
    <submittedName>
        <fullName evidence="2">AzlD domain-containing protein</fullName>
    </submittedName>
</protein>
<evidence type="ECO:0000256" key="1">
    <source>
        <dbReference type="SAM" id="Phobius"/>
    </source>
</evidence>